<gene>
    <name evidence="1" type="ORF">ANT2_0120</name>
    <name evidence="3" type="ORF">ANT3_0120</name>
    <name evidence="2" type="ORF">BRI6_0109</name>
    <name evidence="4" type="ORF">BRI9_0109</name>
    <name evidence="5" type="ORF">IVO3_0109</name>
    <name evidence="6" type="ORF">RAN7_0109</name>
</gene>
<dbReference type="EMBL" id="CAADID010000001">
    <property type="protein sequence ID" value="VFR57432.1"/>
    <property type="molecule type" value="Genomic_DNA"/>
</dbReference>
<name>A0A484UTJ7_9ZZZZ</name>
<dbReference type="InterPro" id="IPR024033">
    <property type="entry name" value="OXTCase_su_AllG_h-dom"/>
</dbReference>
<protein>
    <submittedName>
        <fullName evidence="4">Uncharacterized protein</fullName>
    </submittedName>
</protein>
<dbReference type="EMBL" id="CAADII010000049">
    <property type="protein sequence ID" value="VFR55682.1"/>
    <property type="molecule type" value="Genomic_DNA"/>
</dbReference>
<dbReference type="AlphaFoldDB" id="A0A484UTJ7"/>
<dbReference type="Pfam" id="PF06545">
    <property type="entry name" value="AllG"/>
    <property type="match status" value="1"/>
</dbReference>
<evidence type="ECO:0000313" key="2">
    <source>
        <dbReference type="EMBL" id="VFR55682.1"/>
    </source>
</evidence>
<dbReference type="EMBL" id="CAADIG010000019">
    <property type="protein sequence ID" value="VFR45508.1"/>
    <property type="molecule type" value="Genomic_DNA"/>
</dbReference>
<dbReference type="EMBL" id="CAADIZ010000057">
    <property type="protein sequence ID" value="VFS30387.1"/>
    <property type="molecule type" value="Genomic_DNA"/>
</dbReference>
<dbReference type="Gene3D" id="1.10.10.660">
    <property type="entry name" value="conserved protein of unknown function from Enterococcus faecalis V583"/>
    <property type="match status" value="1"/>
</dbReference>
<evidence type="ECO:0000313" key="4">
    <source>
        <dbReference type="EMBL" id="VFR89969.1"/>
    </source>
</evidence>
<dbReference type="EMBL" id="CAADIP010000030">
    <property type="protein sequence ID" value="VFR92124.1"/>
    <property type="molecule type" value="Genomic_DNA"/>
</dbReference>
<dbReference type="EMBL" id="CAADIK010000072">
    <property type="protein sequence ID" value="VFR89969.1"/>
    <property type="molecule type" value="Genomic_DNA"/>
</dbReference>
<evidence type="ECO:0000313" key="6">
    <source>
        <dbReference type="EMBL" id="VFS30387.1"/>
    </source>
</evidence>
<evidence type="ECO:0000313" key="1">
    <source>
        <dbReference type="EMBL" id="VFR45508.1"/>
    </source>
</evidence>
<reference evidence="4" key="1">
    <citation type="submission" date="2019-03" db="EMBL/GenBank/DDBJ databases">
        <authorList>
            <person name="Danneels B."/>
        </authorList>
    </citation>
    <scope>NUCLEOTIDE SEQUENCE</scope>
</reference>
<dbReference type="InterPro" id="IPR009499">
    <property type="entry name" value="AllG-like"/>
</dbReference>
<dbReference type="Gene3D" id="3.90.1700.10">
    <property type="entry name" value="v583 domain like"/>
    <property type="match status" value="1"/>
</dbReference>
<proteinExistence type="predicted"/>
<organism evidence="4">
    <name type="scientific">plant metagenome</name>
    <dbReference type="NCBI Taxonomy" id="1297885"/>
    <lineage>
        <taxon>unclassified sequences</taxon>
        <taxon>metagenomes</taxon>
        <taxon>organismal metagenomes</taxon>
    </lineage>
</organism>
<dbReference type="Gene3D" id="3.90.1710.10">
    <property type="entry name" value="Enterococcus faecalis V583 domain"/>
    <property type="match status" value="1"/>
</dbReference>
<accession>A0A484UTJ7</accession>
<evidence type="ECO:0000313" key="3">
    <source>
        <dbReference type="EMBL" id="VFR57432.1"/>
    </source>
</evidence>
<sequence>MAASTQGSANARGLAAMAAVQPRWCAVRPAAQAVGLPARTLLHAGPPYADGASPAAPVLSSMALVCVHEGWARDAEEGAALVLSGAVRCLPAQDAGVVLPLAAVAGPGTPLVGVADGDTAPTAWSLLGSGAGPQLRFGTRDAAILARLRWRDAVLAPCLDAWVSHAPIDLLPLARAGLANGDDLHASTSAAQAALNAVLLPRLSQAEPGVAAMLSASPLFFLTLWMAACLRMTQAATDIGDPASTLVVALAGNGRDLGLRLAGQPERWFVSPAPTPAGPRIDPAGTAQAGPLVGDSGVIDAAGFGAQALRHAPAILAALGDWLPEDWHERPARLGQMAHPAFTELGVSVGADAASGAAPLAAIAMVAADGATGLLGRGIVQCSPGIFTQAARSVTDGAA</sequence>
<evidence type="ECO:0000313" key="5">
    <source>
        <dbReference type="EMBL" id="VFR92124.1"/>
    </source>
</evidence>